<dbReference type="InterPro" id="IPR035973">
    <property type="entry name" value="Cyt_c_oxidase_su3-like_sf"/>
</dbReference>
<gene>
    <name evidence="9" type="primary">ctaE_1</name>
    <name evidence="9" type="ORF">ENSA7_33450</name>
</gene>
<comment type="caution">
    <text evidence="9">The sequence shown here is derived from an EMBL/GenBank/DDBJ whole genome shotgun (WGS) entry which is preliminary data.</text>
</comment>
<feature type="domain" description="Heme-copper oxidase subunit III family profile" evidence="8">
    <location>
        <begin position="27"/>
        <end position="205"/>
    </location>
</feature>
<organism evidence="9 10">
    <name type="scientific">Enhygromyxa salina</name>
    <dbReference type="NCBI Taxonomy" id="215803"/>
    <lineage>
        <taxon>Bacteria</taxon>
        <taxon>Pseudomonadati</taxon>
        <taxon>Myxococcota</taxon>
        <taxon>Polyangia</taxon>
        <taxon>Nannocystales</taxon>
        <taxon>Nannocystaceae</taxon>
        <taxon>Enhygromyxa</taxon>
    </lineage>
</organism>
<reference evidence="9 10" key="1">
    <citation type="submission" date="2018-03" db="EMBL/GenBank/DDBJ databases">
        <title>Draft Genome Sequences of the Obligatory Marine Myxobacteria Enhygromyxa salina SWB007.</title>
        <authorList>
            <person name="Poehlein A."/>
            <person name="Moghaddam J.A."/>
            <person name="Harms H."/>
            <person name="Alanjari M."/>
            <person name="Koenig G.M."/>
            <person name="Daniel R."/>
            <person name="Schaeberle T.F."/>
        </authorList>
    </citation>
    <scope>NUCLEOTIDE SEQUENCE [LARGE SCALE GENOMIC DNA]</scope>
    <source>
        <strain evidence="9 10">SWB007</strain>
    </source>
</reference>
<dbReference type="Pfam" id="PF00510">
    <property type="entry name" value="COX3"/>
    <property type="match status" value="1"/>
</dbReference>
<dbReference type="RefSeq" id="WP_181233816.1">
    <property type="nucleotide sequence ID" value="NZ_PVNL01000063.1"/>
</dbReference>
<evidence type="ECO:0000256" key="3">
    <source>
        <dbReference type="ARBA" id="ARBA00022692"/>
    </source>
</evidence>
<name>A0A2S9YPA5_9BACT</name>
<feature type="transmembrane region" description="Helical" evidence="7">
    <location>
        <begin position="67"/>
        <end position="87"/>
    </location>
</feature>
<keyword evidence="3 6" id="KW-0812">Transmembrane</keyword>
<dbReference type="GO" id="GO:0016491">
    <property type="term" value="F:oxidoreductase activity"/>
    <property type="evidence" value="ECO:0007669"/>
    <property type="project" value="UniProtKB-KW"/>
</dbReference>
<evidence type="ECO:0000259" key="8">
    <source>
        <dbReference type="PROSITE" id="PS50253"/>
    </source>
</evidence>
<evidence type="ECO:0000256" key="5">
    <source>
        <dbReference type="ARBA" id="ARBA00023136"/>
    </source>
</evidence>
<dbReference type="PROSITE" id="PS50253">
    <property type="entry name" value="COX3"/>
    <property type="match status" value="1"/>
</dbReference>
<evidence type="ECO:0000313" key="10">
    <source>
        <dbReference type="Proteomes" id="UP000238823"/>
    </source>
</evidence>
<dbReference type="PANTHER" id="PTHR11403:SF6">
    <property type="entry name" value="NITRIC OXIDE REDUCTASE SUBUNIT E"/>
    <property type="match status" value="1"/>
</dbReference>
<keyword evidence="4 7" id="KW-1133">Transmembrane helix</keyword>
<evidence type="ECO:0000256" key="7">
    <source>
        <dbReference type="SAM" id="Phobius"/>
    </source>
</evidence>
<protein>
    <submittedName>
        <fullName evidence="9">Cytochrome c oxidase subunit 3</fullName>
        <ecNumber evidence="9">1.9.3.1</ecNumber>
    </submittedName>
</protein>
<proteinExistence type="inferred from homology"/>
<dbReference type="EC" id="1.9.3.1" evidence="9"/>
<sequence length="207" mass="22755">MSAHAKPGDRVREPFADPGHQRDSAVLGIWTFLAQELVFFAALFSYYASQRLRTPEAFAAGSRECDWRLGVAMTALLLTSGATVVIASRSAALQRRASLVAALGLTLAQGLGFLVIKAVEYREHLGHGQTPWVADPVGSFWSVYYVLTAFHALHVLAGLAVFAALIVAALRRRVRSNTVLGCALYWHFVDVVWIFLFPLLYLIDPQP</sequence>
<feature type="transmembrane region" description="Helical" evidence="7">
    <location>
        <begin position="182"/>
        <end position="203"/>
    </location>
</feature>
<evidence type="ECO:0000256" key="6">
    <source>
        <dbReference type="RuleBase" id="RU003376"/>
    </source>
</evidence>
<keyword evidence="5 7" id="KW-0472">Membrane</keyword>
<evidence type="ECO:0000313" key="9">
    <source>
        <dbReference type="EMBL" id="PRQ06921.1"/>
    </source>
</evidence>
<keyword evidence="9" id="KW-0560">Oxidoreductase</keyword>
<dbReference type="InterPro" id="IPR000298">
    <property type="entry name" value="Cyt_c_oxidase-like_su3"/>
</dbReference>
<dbReference type="PANTHER" id="PTHR11403">
    <property type="entry name" value="CYTOCHROME C OXIDASE SUBUNIT III"/>
    <property type="match status" value="1"/>
</dbReference>
<evidence type="ECO:0000256" key="2">
    <source>
        <dbReference type="ARBA" id="ARBA00010581"/>
    </source>
</evidence>
<dbReference type="InterPro" id="IPR013833">
    <property type="entry name" value="Cyt_c_oxidase_su3_a-hlx"/>
</dbReference>
<dbReference type="InterPro" id="IPR024791">
    <property type="entry name" value="Cyt_c/ubiquinol_Oxase_su3"/>
</dbReference>
<dbReference type="Gene3D" id="1.20.120.80">
    <property type="entry name" value="Cytochrome c oxidase, subunit III, four-helix bundle"/>
    <property type="match status" value="1"/>
</dbReference>
<dbReference type="AlphaFoldDB" id="A0A2S9YPA5"/>
<dbReference type="EMBL" id="PVNL01000063">
    <property type="protein sequence ID" value="PRQ06921.1"/>
    <property type="molecule type" value="Genomic_DNA"/>
</dbReference>
<dbReference type="Proteomes" id="UP000238823">
    <property type="component" value="Unassembled WGS sequence"/>
</dbReference>
<evidence type="ECO:0000256" key="1">
    <source>
        <dbReference type="ARBA" id="ARBA00004141"/>
    </source>
</evidence>
<feature type="transmembrane region" description="Helical" evidence="7">
    <location>
        <begin position="25"/>
        <end position="47"/>
    </location>
</feature>
<dbReference type="SUPFAM" id="SSF81452">
    <property type="entry name" value="Cytochrome c oxidase subunit III-like"/>
    <property type="match status" value="1"/>
</dbReference>
<feature type="transmembrane region" description="Helical" evidence="7">
    <location>
        <begin position="99"/>
        <end position="119"/>
    </location>
</feature>
<evidence type="ECO:0000256" key="4">
    <source>
        <dbReference type="ARBA" id="ARBA00022989"/>
    </source>
</evidence>
<accession>A0A2S9YPA5</accession>
<dbReference type="GO" id="GO:0019646">
    <property type="term" value="P:aerobic electron transport chain"/>
    <property type="evidence" value="ECO:0007669"/>
    <property type="project" value="InterPro"/>
</dbReference>
<comment type="similarity">
    <text evidence="2 6">Belongs to the cytochrome c oxidase subunit 3 family.</text>
</comment>
<comment type="subcellular location">
    <subcellularLocation>
        <location evidence="6">Cell membrane</location>
        <topology evidence="6">Multi-pass membrane protein</topology>
    </subcellularLocation>
    <subcellularLocation>
        <location evidence="1">Membrane</location>
        <topology evidence="1">Multi-pass membrane protein</topology>
    </subcellularLocation>
</comment>
<feature type="transmembrane region" description="Helical" evidence="7">
    <location>
        <begin position="139"/>
        <end position="170"/>
    </location>
</feature>
<dbReference type="GO" id="GO:0004129">
    <property type="term" value="F:cytochrome-c oxidase activity"/>
    <property type="evidence" value="ECO:0007669"/>
    <property type="project" value="InterPro"/>
</dbReference>
<dbReference type="GO" id="GO:0005886">
    <property type="term" value="C:plasma membrane"/>
    <property type="evidence" value="ECO:0007669"/>
    <property type="project" value="UniProtKB-SubCell"/>
</dbReference>